<gene>
    <name evidence="8" type="primary">LOC112273883</name>
    <name evidence="7" type="ORF">PHYPA_026063</name>
</gene>
<evidence type="ECO:0000313" key="8">
    <source>
        <dbReference type="EnsemblPlants" id="Pp3c21_11830V3.1"/>
    </source>
</evidence>
<dbReference type="PANTHER" id="PTHR31760:SF0">
    <property type="entry name" value="S-ADENOSYL-L-METHIONINE-DEPENDENT METHYLTRANSFERASES SUPERFAMILY PROTEIN"/>
    <property type="match status" value="1"/>
</dbReference>
<dbReference type="EnsemblPlants" id="Pp3c21_11830V3.1">
    <property type="protein sequence ID" value="Pp3c21_11830V3.1"/>
    <property type="gene ID" value="Pp3c21_11830"/>
</dbReference>
<dbReference type="STRING" id="3218.A0A2K1IRN9"/>
<name>A0A2K1IRN9_PHYPA</name>
<organism evidence="7">
    <name type="scientific">Physcomitrium patens</name>
    <name type="common">Spreading-leaved earth moss</name>
    <name type="synonym">Physcomitrella patens</name>
    <dbReference type="NCBI Taxonomy" id="3218"/>
    <lineage>
        <taxon>Eukaryota</taxon>
        <taxon>Viridiplantae</taxon>
        <taxon>Streptophyta</taxon>
        <taxon>Embryophyta</taxon>
        <taxon>Bryophyta</taxon>
        <taxon>Bryophytina</taxon>
        <taxon>Bryopsida</taxon>
        <taxon>Funariidae</taxon>
        <taxon>Funariales</taxon>
        <taxon>Funariaceae</taxon>
        <taxon>Physcomitrium</taxon>
    </lineage>
</organism>
<dbReference type="Gene3D" id="3.40.50.150">
    <property type="entry name" value="Vaccinia Virus protein VP39"/>
    <property type="match status" value="1"/>
</dbReference>
<dbReference type="Gramene" id="Pp3c21_11830V3.1">
    <property type="protein sequence ID" value="Pp3c21_11830V3.1"/>
    <property type="gene ID" value="Pp3c21_11830"/>
</dbReference>
<protein>
    <submittedName>
        <fullName evidence="7 8">Uncharacterized protein</fullName>
    </submittedName>
</protein>
<reference evidence="8" key="3">
    <citation type="submission" date="2020-12" db="UniProtKB">
        <authorList>
            <consortium name="EnsemblPlants"/>
        </authorList>
    </citation>
    <scope>IDENTIFICATION</scope>
</reference>
<keyword evidence="1" id="KW-0963">Cytoplasm</keyword>
<reference evidence="7 9" key="2">
    <citation type="journal article" date="2018" name="Plant J.">
        <title>The Physcomitrella patens chromosome-scale assembly reveals moss genome structure and evolution.</title>
        <authorList>
            <person name="Lang D."/>
            <person name="Ullrich K.K."/>
            <person name="Murat F."/>
            <person name="Fuchs J."/>
            <person name="Jenkins J."/>
            <person name="Haas F.B."/>
            <person name="Piednoel M."/>
            <person name="Gundlach H."/>
            <person name="Van Bel M."/>
            <person name="Meyberg R."/>
            <person name="Vives C."/>
            <person name="Morata J."/>
            <person name="Symeonidi A."/>
            <person name="Hiss M."/>
            <person name="Muchero W."/>
            <person name="Kamisugi Y."/>
            <person name="Saleh O."/>
            <person name="Blanc G."/>
            <person name="Decker E.L."/>
            <person name="van Gessel N."/>
            <person name="Grimwood J."/>
            <person name="Hayes R.D."/>
            <person name="Graham S.W."/>
            <person name="Gunter L.E."/>
            <person name="McDaniel S.F."/>
            <person name="Hoernstein S.N.W."/>
            <person name="Larsson A."/>
            <person name="Li F.W."/>
            <person name="Perroud P.F."/>
            <person name="Phillips J."/>
            <person name="Ranjan P."/>
            <person name="Rokshar D.S."/>
            <person name="Rothfels C.J."/>
            <person name="Schneider L."/>
            <person name="Shu S."/>
            <person name="Stevenson D.W."/>
            <person name="Thummler F."/>
            <person name="Tillich M."/>
            <person name="Villarreal Aguilar J.C."/>
            <person name="Widiez T."/>
            <person name="Wong G.K."/>
            <person name="Wymore A."/>
            <person name="Zhang Y."/>
            <person name="Zimmer A.D."/>
            <person name="Quatrano R.S."/>
            <person name="Mayer K.F.X."/>
            <person name="Goodstein D."/>
            <person name="Casacuberta J.M."/>
            <person name="Vandepoele K."/>
            <person name="Reski R."/>
            <person name="Cuming A.C."/>
            <person name="Tuskan G.A."/>
            <person name="Maumus F."/>
            <person name="Salse J."/>
            <person name="Schmutz J."/>
            <person name="Rensing S.A."/>
        </authorList>
    </citation>
    <scope>NUCLEOTIDE SEQUENCE [LARGE SCALE GENOMIC DNA]</scope>
    <source>
        <strain evidence="8 9">cv. Gransden 2004</strain>
    </source>
</reference>
<evidence type="ECO:0000256" key="1">
    <source>
        <dbReference type="ARBA" id="ARBA00022490"/>
    </source>
</evidence>
<keyword evidence="5" id="KW-0949">S-adenosyl-L-methionine</keyword>
<dbReference type="CDD" id="cd02440">
    <property type="entry name" value="AdoMet_MTases"/>
    <property type="match status" value="1"/>
</dbReference>
<evidence type="ECO:0000256" key="4">
    <source>
        <dbReference type="ARBA" id="ARBA00022679"/>
    </source>
</evidence>
<dbReference type="OMA" id="FWEKHLW"/>
<dbReference type="InterPro" id="IPR003682">
    <property type="entry name" value="rRNA_ssu_MeTfrase_G"/>
</dbReference>
<dbReference type="HAMAP" id="MF_00074">
    <property type="entry name" value="16SrRNA_methyltr_G"/>
    <property type="match status" value="1"/>
</dbReference>
<keyword evidence="4" id="KW-0808">Transferase</keyword>
<evidence type="ECO:0000256" key="3">
    <source>
        <dbReference type="ARBA" id="ARBA00022603"/>
    </source>
</evidence>
<evidence type="ECO:0000313" key="9">
    <source>
        <dbReference type="Proteomes" id="UP000006727"/>
    </source>
</evidence>
<evidence type="ECO:0000256" key="5">
    <source>
        <dbReference type="ARBA" id="ARBA00022691"/>
    </source>
</evidence>
<dbReference type="EnsemblPlants" id="Pp3c21_11830V3.2">
    <property type="protein sequence ID" value="Pp3c21_11830V3.2"/>
    <property type="gene ID" value="Pp3c21_11830"/>
</dbReference>
<reference evidence="7 9" key="1">
    <citation type="journal article" date="2008" name="Science">
        <title>The Physcomitrella genome reveals evolutionary insights into the conquest of land by plants.</title>
        <authorList>
            <person name="Rensing S."/>
            <person name="Lang D."/>
            <person name="Zimmer A."/>
            <person name="Terry A."/>
            <person name="Salamov A."/>
            <person name="Shapiro H."/>
            <person name="Nishiyama T."/>
            <person name="Perroud P.-F."/>
            <person name="Lindquist E."/>
            <person name="Kamisugi Y."/>
            <person name="Tanahashi T."/>
            <person name="Sakakibara K."/>
            <person name="Fujita T."/>
            <person name="Oishi K."/>
            <person name="Shin-I T."/>
            <person name="Kuroki Y."/>
            <person name="Toyoda A."/>
            <person name="Suzuki Y."/>
            <person name="Hashimoto A."/>
            <person name="Yamaguchi K."/>
            <person name="Sugano A."/>
            <person name="Kohara Y."/>
            <person name="Fujiyama A."/>
            <person name="Anterola A."/>
            <person name="Aoki S."/>
            <person name="Ashton N."/>
            <person name="Barbazuk W.B."/>
            <person name="Barker E."/>
            <person name="Bennetzen J."/>
            <person name="Bezanilla M."/>
            <person name="Blankenship R."/>
            <person name="Cho S.H."/>
            <person name="Dutcher S."/>
            <person name="Estelle M."/>
            <person name="Fawcett J.A."/>
            <person name="Gundlach H."/>
            <person name="Hanada K."/>
            <person name="Heyl A."/>
            <person name="Hicks K.A."/>
            <person name="Hugh J."/>
            <person name="Lohr M."/>
            <person name="Mayer K."/>
            <person name="Melkozernov A."/>
            <person name="Murata T."/>
            <person name="Nelson D."/>
            <person name="Pils B."/>
            <person name="Prigge M."/>
            <person name="Reiss B."/>
            <person name="Renner T."/>
            <person name="Rombauts S."/>
            <person name="Rushton P."/>
            <person name="Sanderfoot A."/>
            <person name="Schween G."/>
            <person name="Shiu S.-H."/>
            <person name="Stueber K."/>
            <person name="Theodoulou F.L."/>
            <person name="Tu H."/>
            <person name="Van de Peer Y."/>
            <person name="Verrier P.J."/>
            <person name="Waters E."/>
            <person name="Wood A."/>
            <person name="Yang L."/>
            <person name="Cove D."/>
            <person name="Cuming A."/>
            <person name="Hasebe M."/>
            <person name="Lucas S."/>
            <person name="Mishler D.B."/>
            <person name="Reski R."/>
            <person name="Grigoriev I."/>
            <person name="Quatrano R.S."/>
            <person name="Boore J.L."/>
        </authorList>
    </citation>
    <scope>NUCLEOTIDE SEQUENCE [LARGE SCALE GENOMIC DNA]</scope>
    <source>
        <strain evidence="8 9">cv. Gransden 2004</strain>
    </source>
</reference>
<dbReference type="PaxDb" id="3218-PP1S382_28V6.1"/>
<dbReference type="GO" id="GO:0070043">
    <property type="term" value="F:rRNA (guanine-N7-)-methyltransferase activity"/>
    <property type="evidence" value="ECO:0000318"/>
    <property type="project" value="GO_Central"/>
</dbReference>
<dbReference type="Gramene" id="Pp3c21_11830V3.2">
    <property type="protein sequence ID" value="Pp3c21_11830V3.2"/>
    <property type="gene ID" value="Pp3c21_11830"/>
</dbReference>
<keyword evidence="3" id="KW-0489">Methyltransferase</keyword>
<dbReference type="NCBIfam" id="TIGR00138">
    <property type="entry name" value="rsmG_gidB"/>
    <property type="match status" value="1"/>
</dbReference>
<dbReference type="GO" id="GO:0005829">
    <property type="term" value="C:cytosol"/>
    <property type="evidence" value="ECO:0000318"/>
    <property type="project" value="GO_Central"/>
</dbReference>
<dbReference type="PANTHER" id="PTHR31760">
    <property type="entry name" value="S-ADENOSYL-L-METHIONINE-DEPENDENT METHYLTRANSFERASES SUPERFAMILY PROTEIN"/>
    <property type="match status" value="1"/>
</dbReference>
<dbReference type="OrthoDB" id="784548at2759"/>
<sequence>MASCGLVRIALHRSIPCCGISSRGVNGIRTSAPKKSHWDYRAKKIHLSCRSAAAVEELDAKQSGQVAVFVDILLEWNQKMNLTAVTERGAMMDRHIADSLSLLPIIEGAHAAYCKSSAGESIKVVDIGSGAGLPGIVLAIARPAWQLTLLESLQKRCDFLERAAEAAGLTNVKVLRSRAEDAGKDSTHREMYDIAVARAVAEMRILAELCLPLVRVGGILVAAKGPNPEEEVEAAKTAVDLLGASIITLSKVDSEGPLGQRTAVVCLKDKPTPAKYPRRAGMPNKRPL</sequence>
<dbReference type="InterPro" id="IPR029063">
    <property type="entry name" value="SAM-dependent_MTases_sf"/>
</dbReference>
<dbReference type="GeneID" id="112273883"/>
<evidence type="ECO:0000256" key="2">
    <source>
        <dbReference type="ARBA" id="ARBA00022552"/>
    </source>
</evidence>
<keyword evidence="9" id="KW-1185">Reference proteome</keyword>
<dbReference type="EMBL" id="ABEU02000021">
    <property type="protein sequence ID" value="PNR31940.1"/>
    <property type="molecule type" value="Genomic_DNA"/>
</dbReference>
<evidence type="ECO:0000256" key="6">
    <source>
        <dbReference type="SAM" id="MobiDB-lite"/>
    </source>
</evidence>
<dbReference type="FunFam" id="3.40.50.150:FF:000041">
    <property type="entry name" value="Ribosomal RNA small subunit methyltransferase G"/>
    <property type="match status" value="1"/>
</dbReference>
<proteinExistence type="inferred from homology"/>
<dbReference type="RefSeq" id="XP_024358679.1">
    <property type="nucleotide sequence ID" value="XM_024502911.2"/>
</dbReference>
<accession>A0A2K1IRN9</accession>
<dbReference type="AlphaFoldDB" id="A0A2K1IRN9"/>
<dbReference type="SUPFAM" id="SSF53335">
    <property type="entry name" value="S-adenosyl-L-methionine-dependent methyltransferases"/>
    <property type="match status" value="1"/>
</dbReference>
<evidence type="ECO:0000313" key="7">
    <source>
        <dbReference type="EMBL" id="PNR31940.1"/>
    </source>
</evidence>
<keyword evidence="2" id="KW-0698">rRNA processing</keyword>
<feature type="region of interest" description="Disordered" evidence="6">
    <location>
        <begin position="269"/>
        <end position="288"/>
    </location>
</feature>
<dbReference type="Pfam" id="PF02527">
    <property type="entry name" value="GidB"/>
    <property type="match status" value="1"/>
</dbReference>
<dbReference type="Proteomes" id="UP000006727">
    <property type="component" value="Chromosome 21"/>
</dbReference>